<keyword evidence="3" id="KW-0731">Sigma factor</keyword>
<dbReference type="OrthoDB" id="9150024at2"/>
<accession>A0A344TIQ4</accession>
<feature type="domain" description="RNA polymerase sigma factor 70 region 4 type 2" evidence="6">
    <location>
        <begin position="133"/>
        <end position="183"/>
    </location>
</feature>
<dbReference type="InterPro" id="IPR036388">
    <property type="entry name" value="WH-like_DNA-bd_sf"/>
</dbReference>
<proteinExistence type="inferred from homology"/>
<dbReference type="NCBIfam" id="TIGR02937">
    <property type="entry name" value="sigma70-ECF"/>
    <property type="match status" value="1"/>
</dbReference>
<dbReference type="InterPro" id="IPR013249">
    <property type="entry name" value="RNA_pol_sigma70_r4_t2"/>
</dbReference>
<dbReference type="Gene3D" id="1.10.1740.10">
    <property type="match status" value="1"/>
</dbReference>
<dbReference type="Gene3D" id="1.10.10.10">
    <property type="entry name" value="Winged helix-like DNA-binding domain superfamily/Winged helix DNA-binding domain"/>
    <property type="match status" value="1"/>
</dbReference>
<organism evidence="7 8">
    <name type="scientific">Runella rosea</name>
    <dbReference type="NCBI Taxonomy" id="2259595"/>
    <lineage>
        <taxon>Bacteria</taxon>
        <taxon>Pseudomonadati</taxon>
        <taxon>Bacteroidota</taxon>
        <taxon>Cytophagia</taxon>
        <taxon>Cytophagales</taxon>
        <taxon>Spirosomataceae</taxon>
        <taxon>Runella</taxon>
    </lineage>
</organism>
<dbReference type="InterPro" id="IPR013324">
    <property type="entry name" value="RNA_pol_sigma_r3/r4-like"/>
</dbReference>
<dbReference type="GO" id="GO:0006352">
    <property type="term" value="P:DNA-templated transcription initiation"/>
    <property type="evidence" value="ECO:0007669"/>
    <property type="project" value="InterPro"/>
</dbReference>
<keyword evidence="4" id="KW-0804">Transcription</keyword>
<evidence type="ECO:0000259" key="6">
    <source>
        <dbReference type="Pfam" id="PF08281"/>
    </source>
</evidence>
<reference evidence="7 8" key="1">
    <citation type="submission" date="2018-07" db="EMBL/GenBank/DDBJ databases">
        <title>Genome sequencing of Runella.</title>
        <authorList>
            <person name="Baek M.-G."/>
            <person name="Yi H."/>
        </authorList>
    </citation>
    <scope>NUCLEOTIDE SEQUENCE [LARGE SCALE GENOMIC DNA]</scope>
    <source>
        <strain evidence="7 8">HYN0085</strain>
    </source>
</reference>
<evidence type="ECO:0000259" key="5">
    <source>
        <dbReference type="Pfam" id="PF04542"/>
    </source>
</evidence>
<dbReference type="AlphaFoldDB" id="A0A344TIQ4"/>
<dbReference type="GO" id="GO:0016987">
    <property type="term" value="F:sigma factor activity"/>
    <property type="evidence" value="ECO:0007669"/>
    <property type="project" value="UniProtKB-KW"/>
</dbReference>
<dbReference type="GO" id="GO:0003677">
    <property type="term" value="F:DNA binding"/>
    <property type="evidence" value="ECO:0007669"/>
    <property type="project" value="InterPro"/>
</dbReference>
<dbReference type="SUPFAM" id="SSF88946">
    <property type="entry name" value="Sigma2 domain of RNA polymerase sigma factors"/>
    <property type="match status" value="1"/>
</dbReference>
<dbReference type="InterPro" id="IPR014284">
    <property type="entry name" value="RNA_pol_sigma-70_dom"/>
</dbReference>
<dbReference type="CDD" id="cd06171">
    <property type="entry name" value="Sigma70_r4"/>
    <property type="match status" value="1"/>
</dbReference>
<dbReference type="Proteomes" id="UP000251993">
    <property type="component" value="Chromosome"/>
</dbReference>
<keyword evidence="8" id="KW-1185">Reference proteome</keyword>
<dbReference type="SUPFAM" id="SSF88659">
    <property type="entry name" value="Sigma3 and sigma4 domains of RNA polymerase sigma factors"/>
    <property type="match status" value="1"/>
</dbReference>
<evidence type="ECO:0000313" key="8">
    <source>
        <dbReference type="Proteomes" id="UP000251993"/>
    </source>
</evidence>
<gene>
    <name evidence="7" type="ORF">DR864_12545</name>
</gene>
<evidence type="ECO:0000313" key="7">
    <source>
        <dbReference type="EMBL" id="AXE18525.1"/>
    </source>
</evidence>
<dbReference type="RefSeq" id="WP_114067308.1">
    <property type="nucleotide sequence ID" value="NZ_CP030850.1"/>
</dbReference>
<evidence type="ECO:0000256" key="3">
    <source>
        <dbReference type="ARBA" id="ARBA00023082"/>
    </source>
</evidence>
<dbReference type="InterPro" id="IPR007627">
    <property type="entry name" value="RNA_pol_sigma70_r2"/>
</dbReference>
<comment type="similarity">
    <text evidence="1">Belongs to the sigma-70 factor family. ECF subfamily.</text>
</comment>
<evidence type="ECO:0000256" key="1">
    <source>
        <dbReference type="ARBA" id="ARBA00010641"/>
    </source>
</evidence>
<keyword evidence="2" id="KW-0805">Transcription regulation</keyword>
<dbReference type="KEGG" id="run:DR864_12545"/>
<dbReference type="InterPro" id="IPR013325">
    <property type="entry name" value="RNA_pol_sigma_r2"/>
</dbReference>
<dbReference type="EMBL" id="CP030850">
    <property type="protein sequence ID" value="AXE18525.1"/>
    <property type="molecule type" value="Genomic_DNA"/>
</dbReference>
<dbReference type="InterPro" id="IPR039425">
    <property type="entry name" value="RNA_pol_sigma-70-like"/>
</dbReference>
<sequence length="205" mass="24595">MISKSLPSFDEAFAWDCFRGGDKKAFAEIYERFVKVLYNYAYKLTHDPQISQDAVQELFVEIWDTRERLSATTSIRFYLYRALRRKIHRSYQTEWRTDLNSLQDHEIPDTLLWPSIEEMTITEETFDANVKWLKSQLEQLSAREYEALQLRFYDGLEYDQIAEILQINDQSARNLITRAIQRLRRNLPDSLLHVLLYYVFQFSVK</sequence>
<name>A0A344TIQ4_9BACT</name>
<evidence type="ECO:0000256" key="2">
    <source>
        <dbReference type="ARBA" id="ARBA00023015"/>
    </source>
</evidence>
<protein>
    <submittedName>
        <fullName evidence="7">RNA polymerase subunit sigma</fullName>
    </submittedName>
</protein>
<evidence type="ECO:0000256" key="4">
    <source>
        <dbReference type="ARBA" id="ARBA00023163"/>
    </source>
</evidence>
<dbReference type="Pfam" id="PF04542">
    <property type="entry name" value="Sigma70_r2"/>
    <property type="match status" value="1"/>
</dbReference>
<dbReference type="PANTHER" id="PTHR43133:SF46">
    <property type="entry name" value="RNA POLYMERASE SIGMA-70 FACTOR ECF SUBFAMILY"/>
    <property type="match status" value="1"/>
</dbReference>
<dbReference type="PANTHER" id="PTHR43133">
    <property type="entry name" value="RNA POLYMERASE ECF-TYPE SIGMA FACTO"/>
    <property type="match status" value="1"/>
</dbReference>
<dbReference type="Pfam" id="PF08281">
    <property type="entry name" value="Sigma70_r4_2"/>
    <property type="match status" value="1"/>
</dbReference>
<feature type="domain" description="RNA polymerase sigma-70 region 2" evidence="5">
    <location>
        <begin position="29"/>
        <end position="97"/>
    </location>
</feature>